<gene>
    <name evidence="3" type="ORF">PROFUN_05513</name>
</gene>
<evidence type="ECO:0000256" key="1">
    <source>
        <dbReference type="SAM" id="MobiDB-lite"/>
    </source>
</evidence>
<keyword evidence="2" id="KW-1133">Transmembrane helix</keyword>
<keyword evidence="4" id="KW-1185">Reference proteome</keyword>
<name>A0A2P6NQY3_9EUKA</name>
<protein>
    <submittedName>
        <fullName evidence="3">Uncharacterized protein</fullName>
    </submittedName>
</protein>
<comment type="caution">
    <text evidence="3">The sequence shown here is derived from an EMBL/GenBank/DDBJ whole genome shotgun (WGS) entry which is preliminary data.</text>
</comment>
<evidence type="ECO:0000313" key="3">
    <source>
        <dbReference type="EMBL" id="PRP86372.1"/>
    </source>
</evidence>
<proteinExistence type="predicted"/>
<evidence type="ECO:0000313" key="4">
    <source>
        <dbReference type="Proteomes" id="UP000241769"/>
    </source>
</evidence>
<organism evidence="3 4">
    <name type="scientific">Planoprotostelium fungivorum</name>
    <dbReference type="NCBI Taxonomy" id="1890364"/>
    <lineage>
        <taxon>Eukaryota</taxon>
        <taxon>Amoebozoa</taxon>
        <taxon>Evosea</taxon>
        <taxon>Variosea</taxon>
        <taxon>Cavosteliida</taxon>
        <taxon>Cavosteliaceae</taxon>
        <taxon>Planoprotostelium</taxon>
    </lineage>
</organism>
<feature type="region of interest" description="Disordered" evidence="1">
    <location>
        <begin position="1"/>
        <end position="42"/>
    </location>
</feature>
<dbReference type="InParanoid" id="A0A2P6NQY3"/>
<accession>A0A2P6NQY3</accession>
<feature type="transmembrane region" description="Helical" evidence="2">
    <location>
        <begin position="79"/>
        <end position="99"/>
    </location>
</feature>
<reference evidence="3 4" key="1">
    <citation type="journal article" date="2018" name="Genome Biol. Evol.">
        <title>Multiple Roots of Fruiting Body Formation in Amoebozoa.</title>
        <authorList>
            <person name="Hillmann F."/>
            <person name="Forbes G."/>
            <person name="Novohradska S."/>
            <person name="Ferling I."/>
            <person name="Riege K."/>
            <person name="Groth M."/>
            <person name="Westermann M."/>
            <person name="Marz M."/>
            <person name="Spaller T."/>
            <person name="Winckler T."/>
            <person name="Schaap P."/>
            <person name="Glockner G."/>
        </authorList>
    </citation>
    <scope>NUCLEOTIDE SEQUENCE [LARGE SCALE GENOMIC DNA]</scope>
    <source>
        <strain evidence="3 4">Jena</strain>
    </source>
</reference>
<evidence type="ECO:0000256" key="2">
    <source>
        <dbReference type="SAM" id="Phobius"/>
    </source>
</evidence>
<sequence length="103" mass="11458">MPLFDKKKDHHAPGSFEGLPGHEHHQQVHRMPGEDYNPTEVRPQPLLGGQRYLASSTGSEALYHPTGTQTVMSQLKLPLLIFTVRIVVLMVSFGTILPFQTGL</sequence>
<dbReference type="Proteomes" id="UP000241769">
    <property type="component" value="Unassembled WGS sequence"/>
</dbReference>
<dbReference type="AlphaFoldDB" id="A0A2P6NQY3"/>
<keyword evidence="2" id="KW-0812">Transmembrane</keyword>
<keyword evidence="2" id="KW-0472">Membrane</keyword>
<dbReference type="EMBL" id="MDYQ01000032">
    <property type="protein sequence ID" value="PRP86372.1"/>
    <property type="molecule type" value="Genomic_DNA"/>
</dbReference>